<keyword evidence="4 7" id="KW-0067">ATP-binding</keyword>
<protein>
    <submittedName>
        <fullName evidence="7">ABC transporter ATP-binding protein</fullName>
    </submittedName>
</protein>
<evidence type="ECO:0000256" key="4">
    <source>
        <dbReference type="ARBA" id="ARBA00022840"/>
    </source>
</evidence>
<keyword evidence="5" id="KW-0029">Amino-acid transport</keyword>
<keyword evidence="3" id="KW-0547">Nucleotide-binding</keyword>
<keyword evidence="8" id="KW-1185">Reference proteome</keyword>
<dbReference type="PANTHER" id="PTHR43820">
    <property type="entry name" value="HIGH-AFFINITY BRANCHED-CHAIN AMINO ACID TRANSPORT ATP-BINDING PROTEIN LIVF"/>
    <property type="match status" value="1"/>
</dbReference>
<dbReference type="InterPro" id="IPR003593">
    <property type="entry name" value="AAA+_ATPase"/>
</dbReference>
<dbReference type="InterPro" id="IPR027417">
    <property type="entry name" value="P-loop_NTPase"/>
</dbReference>
<evidence type="ECO:0000256" key="5">
    <source>
        <dbReference type="ARBA" id="ARBA00022970"/>
    </source>
</evidence>
<evidence type="ECO:0000256" key="1">
    <source>
        <dbReference type="ARBA" id="ARBA00005417"/>
    </source>
</evidence>
<feature type="domain" description="ABC transporter" evidence="6">
    <location>
        <begin position="9"/>
        <end position="230"/>
    </location>
</feature>
<accession>A0ABP8RZM3</accession>
<evidence type="ECO:0000256" key="3">
    <source>
        <dbReference type="ARBA" id="ARBA00022741"/>
    </source>
</evidence>
<dbReference type="SMART" id="SM00382">
    <property type="entry name" value="AAA"/>
    <property type="match status" value="1"/>
</dbReference>
<proteinExistence type="inferred from homology"/>
<evidence type="ECO:0000313" key="7">
    <source>
        <dbReference type="EMBL" id="GAA4554624.1"/>
    </source>
</evidence>
<name>A0ABP8RZM3_9PSEU</name>
<dbReference type="SUPFAM" id="SSF52540">
    <property type="entry name" value="P-loop containing nucleoside triphosphate hydrolases"/>
    <property type="match status" value="1"/>
</dbReference>
<keyword evidence="2" id="KW-0813">Transport</keyword>
<dbReference type="Proteomes" id="UP001501598">
    <property type="component" value="Unassembled WGS sequence"/>
</dbReference>
<dbReference type="GO" id="GO:0005524">
    <property type="term" value="F:ATP binding"/>
    <property type="evidence" value="ECO:0007669"/>
    <property type="project" value="UniProtKB-KW"/>
</dbReference>
<dbReference type="InterPro" id="IPR052156">
    <property type="entry name" value="BCAA_Transport_ATP-bd_LivF"/>
</dbReference>
<evidence type="ECO:0000313" key="8">
    <source>
        <dbReference type="Proteomes" id="UP001501598"/>
    </source>
</evidence>
<organism evidence="7 8">
    <name type="scientific">Pseudonocardia xishanensis</name>
    <dbReference type="NCBI Taxonomy" id="630995"/>
    <lineage>
        <taxon>Bacteria</taxon>
        <taxon>Bacillati</taxon>
        <taxon>Actinomycetota</taxon>
        <taxon>Actinomycetes</taxon>
        <taxon>Pseudonocardiales</taxon>
        <taxon>Pseudonocardiaceae</taxon>
        <taxon>Pseudonocardia</taxon>
    </lineage>
</organism>
<evidence type="ECO:0000259" key="6">
    <source>
        <dbReference type="PROSITE" id="PS50893"/>
    </source>
</evidence>
<dbReference type="InterPro" id="IPR003439">
    <property type="entry name" value="ABC_transporter-like_ATP-bd"/>
</dbReference>
<gene>
    <name evidence="7" type="ORF">GCM10023175_52970</name>
</gene>
<dbReference type="Pfam" id="PF00005">
    <property type="entry name" value="ABC_tran"/>
    <property type="match status" value="1"/>
</dbReference>
<evidence type="ECO:0000256" key="2">
    <source>
        <dbReference type="ARBA" id="ARBA00022448"/>
    </source>
</evidence>
<comment type="caution">
    <text evidence="7">The sequence shown here is derived from an EMBL/GenBank/DDBJ whole genome shotgun (WGS) entry which is preliminary data.</text>
</comment>
<dbReference type="PROSITE" id="PS00211">
    <property type="entry name" value="ABC_TRANSPORTER_1"/>
    <property type="match status" value="1"/>
</dbReference>
<dbReference type="Gene3D" id="3.40.50.300">
    <property type="entry name" value="P-loop containing nucleotide triphosphate hydrolases"/>
    <property type="match status" value="1"/>
</dbReference>
<comment type="similarity">
    <text evidence="1">Belongs to the ABC transporter superfamily.</text>
</comment>
<dbReference type="PROSITE" id="PS50893">
    <property type="entry name" value="ABC_TRANSPORTER_2"/>
    <property type="match status" value="1"/>
</dbReference>
<dbReference type="EMBL" id="BAABGT010000083">
    <property type="protein sequence ID" value="GAA4554624.1"/>
    <property type="molecule type" value="Genomic_DNA"/>
</dbReference>
<dbReference type="PANTHER" id="PTHR43820:SF4">
    <property type="entry name" value="HIGH-AFFINITY BRANCHED-CHAIN AMINO ACID TRANSPORT ATP-BINDING PROTEIN LIVF"/>
    <property type="match status" value="1"/>
</dbReference>
<dbReference type="RefSeq" id="WP_345424214.1">
    <property type="nucleotide sequence ID" value="NZ_BAABGT010000083.1"/>
</dbReference>
<dbReference type="InterPro" id="IPR017871">
    <property type="entry name" value="ABC_transporter-like_CS"/>
</dbReference>
<reference evidence="8" key="1">
    <citation type="journal article" date="2019" name="Int. J. Syst. Evol. Microbiol.">
        <title>The Global Catalogue of Microorganisms (GCM) 10K type strain sequencing project: providing services to taxonomists for standard genome sequencing and annotation.</title>
        <authorList>
            <consortium name="The Broad Institute Genomics Platform"/>
            <consortium name="The Broad Institute Genome Sequencing Center for Infectious Disease"/>
            <person name="Wu L."/>
            <person name="Ma J."/>
        </authorList>
    </citation>
    <scope>NUCLEOTIDE SEQUENCE [LARGE SCALE GENOMIC DNA]</scope>
    <source>
        <strain evidence="8">JCM 17906</strain>
    </source>
</reference>
<sequence>MTEQASSLLSCRGMTAGYNGLAVVSDIDLTVRAGEVVALVGANGAGKTTTLRALAGLRRPQGGEVACLGSTRFEPLHRRARRGLALVADDRSVLATLTVHENLRLGLGPTEEALSYFPELRPLLRRRAALLSGGEQQMLSLARALAASPLLLLADELSLGLAPQVTARLHRALREAADRGAGVLVVEQKVRLALATADRIYVLKHGRVVREGTSADLAQNMQSIEEEYLGSSGPAPEAVR</sequence>